<dbReference type="CDD" id="cd05566">
    <property type="entry name" value="PTS_IIB_galactitol"/>
    <property type="match status" value="1"/>
</dbReference>
<evidence type="ECO:0000313" key="4">
    <source>
        <dbReference type="EMBL" id="MZH54918.1"/>
    </source>
</evidence>
<proteinExistence type="predicted"/>
<keyword evidence="3" id="KW-0813">Transport</keyword>
<evidence type="ECO:0000313" key="5">
    <source>
        <dbReference type="EMBL" id="QJA01237.1"/>
    </source>
</evidence>
<dbReference type="Gene3D" id="3.40.50.2300">
    <property type="match status" value="1"/>
</dbReference>
<evidence type="ECO:0000313" key="3">
    <source>
        <dbReference type="EMBL" id="MCR0232564.1"/>
    </source>
</evidence>
<feature type="domain" description="Phosphotransferase system EIIB component type 2/3" evidence="2">
    <location>
        <begin position="3"/>
        <end position="85"/>
    </location>
</feature>
<reference evidence="4" key="1">
    <citation type="journal article" date="2019" name="Nat. Med.">
        <title>A library of human gut bacterial isolates paired with longitudinal multiomics data enables mechanistic microbiome research.</title>
        <authorList>
            <person name="Poyet M."/>
            <person name="Groussin M."/>
            <person name="Gibbons S.M."/>
            <person name="Avila-Pacheco J."/>
            <person name="Jiang X."/>
            <person name="Kearney S.M."/>
            <person name="Perrotta A.R."/>
            <person name="Berdy B."/>
            <person name="Zhao S."/>
            <person name="Lieberman T.D."/>
            <person name="Swanson P.K."/>
            <person name="Smith M."/>
            <person name="Roesemann S."/>
            <person name="Alexander J.E."/>
            <person name="Rich S.A."/>
            <person name="Livny J."/>
            <person name="Vlamakis H."/>
            <person name="Clish C."/>
            <person name="Bullock K."/>
            <person name="Deik A."/>
            <person name="Scott J."/>
            <person name="Pierce K.A."/>
            <person name="Xavier R.J."/>
            <person name="Alm E.J."/>
        </authorList>
    </citation>
    <scope>NUCLEOTIDE SEQUENCE</scope>
    <source>
        <strain evidence="4">BIOML-A12</strain>
    </source>
</reference>
<dbReference type="Proteomes" id="UP001203972">
    <property type="component" value="Unassembled WGS sequence"/>
</dbReference>
<evidence type="ECO:0000313" key="6">
    <source>
        <dbReference type="Proteomes" id="UP000503330"/>
    </source>
</evidence>
<evidence type="ECO:0000313" key="7">
    <source>
        <dbReference type="Proteomes" id="UP001203972"/>
    </source>
</evidence>
<dbReference type="EMBL" id="CP048838">
    <property type="protein sequence ID" value="QJA01237.1"/>
    <property type="molecule type" value="Genomic_DNA"/>
</dbReference>
<dbReference type="EMBL" id="WWTN01000004">
    <property type="protein sequence ID" value="MZH54918.1"/>
    <property type="molecule type" value="Genomic_DNA"/>
</dbReference>
<dbReference type="GO" id="GO:0008982">
    <property type="term" value="F:protein-N(PI)-phosphohistidine-sugar phosphotransferase activity"/>
    <property type="evidence" value="ECO:0007669"/>
    <property type="project" value="InterPro"/>
</dbReference>
<dbReference type="Proteomes" id="UP000503330">
    <property type="component" value="Chromosome"/>
</dbReference>
<reference evidence="3" key="3">
    <citation type="journal article" date="2022" name="Clin. Infect. Dis.">
        <title>Association between Clostridium innocuum and antibiotic-associated diarrhea in adults and children: A cross-sectional study and comparative genomics analysis.</title>
        <authorList>
            <person name="Cherny K.E."/>
            <person name="Muscat E.B."/>
            <person name="Balaji A."/>
            <person name="Mukherjee J."/>
            <person name="Ozer E.A."/>
            <person name="Angarone M.P."/>
            <person name="Hauser A.R."/>
            <person name="Sichel J.S."/>
            <person name="Amponsah E."/>
            <person name="Kociolek L.K."/>
        </authorList>
    </citation>
    <scope>NUCLEOTIDE SEQUENCE</scope>
    <source>
        <strain evidence="3">NU1-AC-029v</strain>
    </source>
</reference>
<dbReference type="InterPro" id="IPR003501">
    <property type="entry name" value="PTS_EIIB_2/3"/>
</dbReference>
<organism evidence="3 7">
    <name type="scientific">Clostridium innocuum</name>
    <dbReference type="NCBI Taxonomy" id="1522"/>
    <lineage>
        <taxon>Bacteria</taxon>
        <taxon>Bacillati</taxon>
        <taxon>Bacillota</taxon>
        <taxon>Clostridia</taxon>
        <taxon>Eubacteriales</taxon>
        <taxon>Clostridiaceae</taxon>
        <taxon>Clostridium</taxon>
    </lineage>
</organism>
<gene>
    <name evidence="5" type="ORF">G4D54_01805</name>
    <name evidence="4" type="ORF">GT664_03885</name>
    <name evidence="3" type="ORF">MKC95_07275</name>
</gene>
<reference evidence="5 6" key="2">
    <citation type="submission" date="2020-02" db="EMBL/GenBank/DDBJ databases">
        <authorList>
            <person name="Kociolek L.K."/>
            <person name="Ozer E.A."/>
        </authorList>
    </citation>
    <scope>NUCLEOTIDE SEQUENCE [LARGE SCALE GENOMIC DNA]</scope>
    <source>
        <strain evidence="5 6">ATCC 14501</strain>
    </source>
</reference>
<name>A0A174ZQJ0_CLOIN</name>
<dbReference type="GO" id="GO:0009401">
    <property type="term" value="P:phosphoenolpyruvate-dependent sugar phosphotransferase system"/>
    <property type="evidence" value="ECO:0007669"/>
    <property type="project" value="InterPro"/>
</dbReference>
<protein>
    <submittedName>
        <fullName evidence="4">PTS galactitol transporter subunit IIB</fullName>
    </submittedName>
    <submittedName>
        <fullName evidence="3">PTS sugar transporter subunit IIB</fullName>
    </submittedName>
</protein>
<keyword evidence="3" id="KW-0762">Sugar transport</keyword>
<accession>A0A174ZQJ0</accession>
<sequence length="94" mass="10539">MKKVIVACGNGVATSQTVAFRINRMLEKENITNVRVEAVNLRSLQRELHGALAYIDITNSHMDYGIPTVNGLAFLSGEHKEEAFQELIKIIKNR</sequence>
<dbReference type="RefSeq" id="WP_002607023.1">
    <property type="nucleotide sequence ID" value="NZ_AP025565.1"/>
</dbReference>
<dbReference type="AlphaFoldDB" id="A0A174ZQJ0"/>
<dbReference type="InterPro" id="IPR036095">
    <property type="entry name" value="PTS_EIIB-like_sf"/>
</dbReference>
<dbReference type="GeneID" id="61924232"/>
<dbReference type="EMBL" id="JAKTMA010000010">
    <property type="protein sequence ID" value="MCR0232564.1"/>
    <property type="molecule type" value="Genomic_DNA"/>
</dbReference>
<evidence type="ECO:0000259" key="2">
    <source>
        <dbReference type="Pfam" id="PF02302"/>
    </source>
</evidence>
<dbReference type="SUPFAM" id="SSF52794">
    <property type="entry name" value="PTS system IIB component-like"/>
    <property type="match status" value="1"/>
</dbReference>
<dbReference type="Proteomes" id="UP000604383">
    <property type="component" value="Unassembled WGS sequence"/>
</dbReference>
<dbReference type="Pfam" id="PF02302">
    <property type="entry name" value="PTS_IIB"/>
    <property type="match status" value="1"/>
</dbReference>
<keyword evidence="1" id="KW-0808">Transferase</keyword>
<evidence type="ECO:0000256" key="1">
    <source>
        <dbReference type="ARBA" id="ARBA00022679"/>
    </source>
</evidence>